<dbReference type="RefSeq" id="WP_348787321.1">
    <property type="nucleotide sequence ID" value="NZ_CP157390.1"/>
</dbReference>
<name>A0AAU7GBL1_9MICO</name>
<organism evidence="2">
    <name type="scientific">Leifsonia sp. NPDC080035</name>
    <dbReference type="NCBI Taxonomy" id="3143936"/>
    <lineage>
        <taxon>Bacteria</taxon>
        <taxon>Bacillati</taxon>
        <taxon>Actinomycetota</taxon>
        <taxon>Actinomycetes</taxon>
        <taxon>Micrococcales</taxon>
        <taxon>Microbacteriaceae</taxon>
        <taxon>Leifsonia</taxon>
    </lineage>
</organism>
<evidence type="ECO:0000313" key="2">
    <source>
        <dbReference type="EMBL" id="XBM47348.1"/>
    </source>
</evidence>
<sequence>MSGPVRASAAFVLVWAAGVLLILWVRGWAVVCPIGGAEACDSAARNRPAMISLGGMGALALAAAVLLPVRRWRVRYGPWLLVATGLVALVGTFATIWSAGFVVGI</sequence>
<dbReference type="EMBL" id="CP157390">
    <property type="protein sequence ID" value="XBM47348.1"/>
    <property type="molecule type" value="Genomic_DNA"/>
</dbReference>
<keyword evidence="1" id="KW-0472">Membrane</keyword>
<dbReference type="AlphaFoldDB" id="A0AAU7GBL1"/>
<evidence type="ECO:0000256" key="1">
    <source>
        <dbReference type="SAM" id="Phobius"/>
    </source>
</evidence>
<keyword evidence="1" id="KW-1133">Transmembrane helix</keyword>
<reference evidence="2" key="1">
    <citation type="submission" date="2024-05" db="EMBL/GenBank/DDBJ databases">
        <title>The Natural Products Discovery Center: Release of the First 8490 Sequenced Strains for Exploring Actinobacteria Biosynthetic Diversity.</title>
        <authorList>
            <person name="Kalkreuter E."/>
            <person name="Kautsar S.A."/>
            <person name="Yang D."/>
            <person name="Bader C.D."/>
            <person name="Teijaro C.N."/>
            <person name="Fluegel L."/>
            <person name="Davis C.M."/>
            <person name="Simpson J.R."/>
            <person name="Lauterbach L."/>
            <person name="Steele A.D."/>
            <person name="Gui C."/>
            <person name="Meng S."/>
            <person name="Li G."/>
            <person name="Viehrig K."/>
            <person name="Ye F."/>
            <person name="Su P."/>
            <person name="Kiefer A.F."/>
            <person name="Nichols A."/>
            <person name="Cepeda A.J."/>
            <person name="Yan W."/>
            <person name="Fan B."/>
            <person name="Jiang Y."/>
            <person name="Adhikari A."/>
            <person name="Zheng C.-J."/>
            <person name="Schuster L."/>
            <person name="Cowan T.M."/>
            <person name="Smanski M.J."/>
            <person name="Chevrette M.G."/>
            <person name="de Carvalho L.P.S."/>
            <person name="Shen B."/>
        </authorList>
    </citation>
    <scope>NUCLEOTIDE SEQUENCE</scope>
    <source>
        <strain evidence="2">NPDC080035</strain>
    </source>
</reference>
<protein>
    <submittedName>
        <fullName evidence="2">Uncharacterized protein</fullName>
    </submittedName>
</protein>
<proteinExistence type="predicted"/>
<keyword evidence="1" id="KW-0812">Transmembrane</keyword>
<feature type="transmembrane region" description="Helical" evidence="1">
    <location>
        <begin position="49"/>
        <end position="67"/>
    </location>
</feature>
<feature type="transmembrane region" description="Helical" evidence="1">
    <location>
        <begin position="79"/>
        <end position="103"/>
    </location>
</feature>
<gene>
    <name evidence="2" type="ORF">AAME72_14830</name>
</gene>
<accession>A0AAU7GBL1</accession>